<feature type="binding site" evidence="12">
    <location>
        <begin position="97"/>
        <end position="98"/>
    </location>
    <ligand>
        <name>ATP</name>
        <dbReference type="ChEBI" id="CHEBI:30616"/>
    </ligand>
</feature>
<evidence type="ECO:0000256" key="5">
    <source>
        <dbReference type="ARBA" id="ARBA00022741"/>
    </source>
</evidence>
<feature type="binding site" evidence="12">
    <location>
        <position position="131"/>
    </location>
    <ligand>
        <name>Mg(2+)</name>
        <dbReference type="ChEBI" id="CHEBI:18420"/>
    </ligand>
</feature>
<feature type="binding site" evidence="12">
    <location>
        <begin position="38"/>
        <end position="40"/>
    </location>
    <ligand>
        <name>ATP</name>
        <dbReference type="ChEBI" id="CHEBI:30616"/>
    </ligand>
</feature>
<dbReference type="GO" id="GO:0006164">
    <property type="term" value="P:purine nucleotide biosynthetic process"/>
    <property type="evidence" value="ECO:0007669"/>
    <property type="project" value="TreeGrafter"/>
</dbReference>
<dbReference type="GO" id="GO:0005524">
    <property type="term" value="F:ATP binding"/>
    <property type="evidence" value="ECO:0007669"/>
    <property type="project" value="UniProtKB-KW"/>
</dbReference>
<dbReference type="SMART" id="SM01400">
    <property type="entry name" value="Pribosyltran_N"/>
    <property type="match status" value="1"/>
</dbReference>
<comment type="function">
    <text evidence="10 12">Involved in the biosynthesis of the central metabolite phospho-alpha-D-ribosyl-1-pyrophosphate (PRPP) via the transfer of pyrophosphoryl group from ATP to 1-hydroxyl of ribose-5-phosphate (Rib-5-P).</text>
</comment>
<evidence type="ECO:0000313" key="15">
    <source>
        <dbReference type="Proteomes" id="UP000055590"/>
    </source>
</evidence>
<dbReference type="InterPro" id="IPR029099">
    <property type="entry name" value="Pribosyltran_N"/>
</dbReference>
<feature type="domain" description="Ribose-phosphate pyrophosphokinase N-terminal" evidence="13">
    <location>
        <begin position="6"/>
        <end position="121"/>
    </location>
</feature>
<dbReference type="GO" id="GO:0002189">
    <property type="term" value="C:ribose phosphate diphosphokinase complex"/>
    <property type="evidence" value="ECO:0007669"/>
    <property type="project" value="TreeGrafter"/>
</dbReference>
<dbReference type="PROSITE" id="PS00114">
    <property type="entry name" value="PRPP_SYNTHASE"/>
    <property type="match status" value="1"/>
</dbReference>
<dbReference type="GO" id="GO:0006015">
    <property type="term" value="P:5-phosphoribose 1-diphosphate biosynthetic process"/>
    <property type="evidence" value="ECO:0007669"/>
    <property type="project" value="UniProtKB-UniRule"/>
</dbReference>
<keyword evidence="3 12" id="KW-0479">Metal-binding</keyword>
<dbReference type="GO" id="GO:0000287">
    <property type="term" value="F:magnesium ion binding"/>
    <property type="evidence" value="ECO:0007669"/>
    <property type="project" value="UniProtKB-UniRule"/>
</dbReference>
<dbReference type="NCBIfam" id="TIGR01251">
    <property type="entry name" value="ribP_PPkin"/>
    <property type="match status" value="1"/>
</dbReference>
<protein>
    <recommendedName>
        <fullName evidence="12">Ribose-phosphate pyrophosphokinase</fullName>
        <shortName evidence="12">RPPK</shortName>
        <ecNumber evidence="12">2.7.6.1</ecNumber>
    </recommendedName>
    <alternativeName>
        <fullName evidence="12">5-phospho-D-ribosyl alpha-1-diphosphate synthase</fullName>
    </alternativeName>
    <alternativeName>
        <fullName evidence="12">Phosphoribosyl diphosphate synthase</fullName>
    </alternativeName>
    <alternativeName>
        <fullName evidence="12">Phosphoribosyl pyrophosphate synthase</fullName>
        <shortName evidence="12">P-Rib-PP synthase</shortName>
        <shortName evidence="12">PRPP synthase</shortName>
        <shortName evidence="12">PRPPase</shortName>
    </alternativeName>
</protein>
<dbReference type="GO" id="GO:0004749">
    <property type="term" value="F:ribose phosphate diphosphokinase activity"/>
    <property type="evidence" value="ECO:0007669"/>
    <property type="project" value="UniProtKB-UniRule"/>
</dbReference>
<keyword evidence="4 12" id="KW-0545">Nucleotide biosynthesis</keyword>
<sequence length="315" mass="33835">MSRDFKVFSGNSNPQLAKDICAYLERPLSRADVGRFSDGEINVEIGENARGIDCFLVQSTCRPTNDNLMELLVMIDALKRASATSITAVIPYYGYARQDRKVAPRTPITAKLVADLLTSAGADRILSMDMHAGQIQGFFNIPFDHLYAAPVLVDHLMRNITDPDNLVIVSPDAGGVERARAYSKRLGASLAIVDKRRAKANVAEVMNLIGDVDGKHAVLLDDMIDTAGTLTGAAAALVEKGATRVSACAVHPVFSGPAIKRLEESAIDEVIVTDTIPLMPDAAACSKIKVLSVARLFGEAIQRIHSADSLSSLFL</sequence>
<dbReference type="HAMAP" id="MF_00583_B">
    <property type="entry name" value="RibP_PPkinase_B"/>
    <property type="match status" value="1"/>
</dbReference>
<dbReference type="Proteomes" id="UP000055590">
    <property type="component" value="Chromosome"/>
</dbReference>
<feature type="binding site" evidence="12">
    <location>
        <position position="172"/>
    </location>
    <ligand>
        <name>Mg(2+)</name>
        <dbReference type="ChEBI" id="CHEBI:18420"/>
    </ligand>
</feature>
<evidence type="ECO:0000256" key="12">
    <source>
        <dbReference type="HAMAP-Rule" id="MF_00583"/>
    </source>
</evidence>
<evidence type="ECO:0000256" key="6">
    <source>
        <dbReference type="ARBA" id="ARBA00022777"/>
    </source>
</evidence>
<keyword evidence="12" id="KW-0963">Cytoplasm</keyword>
<dbReference type="PATRIC" id="fig|1391653.3.peg.2411"/>
<gene>
    <name evidence="12" type="primary">prs</name>
    <name evidence="14" type="ORF">AKJ08_2312</name>
</gene>
<evidence type="ECO:0000256" key="2">
    <source>
        <dbReference type="ARBA" id="ARBA00022679"/>
    </source>
</evidence>
<dbReference type="KEGG" id="vin:AKJ08_2312"/>
<dbReference type="UniPathway" id="UPA00087">
    <property type="reaction ID" value="UER00172"/>
</dbReference>
<keyword evidence="15" id="KW-1185">Reference proteome</keyword>
<dbReference type="EC" id="2.7.6.1" evidence="12"/>
<dbReference type="InterPro" id="IPR000836">
    <property type="entry name" value="PRTase_dom"/>
</dbReference>
<evidence type="ECO:0000256" key="7">
    <source>
        <dbReference type="ARBA" id="ARBA00022840"/>
    </source>
</evidence>
<dbReference type="InterPro" id="IPR000842">
    <property type="entry name" value="PRib_PP_synth_CS"/>
</dbReference>
<comment type="similarity">
    <text evidence="11 12">Belongs to the ribose-phosphate pyrophosphokinase family. Class I subfamily.</text>
</comment>
<dbReference type="PANTHER" id="PTHR10210:SF41">
    <property type="entry name" value="RIBOSE-PHOSPHATE PYROPHOSPHOKINASE 1, CHLOROPLASTIC"/>
    <property type="match status" value="1"/>
</dbReference>
<dbReference type="InterPro" id="IPR037515">
    <property type="entry name" value="Rib-P_diPkinase_bac"/>
</dbReference>
<keyword evidence="8 12" id="KW-0460">Magnesium</keyword>
<dbReference type="STRING" id="1391653.AKJ08_2312"/>
<feature type="binding site" evidence="12">
    <location>
        <begin position="225"/>
        <end position="229"/>
    </location>
    <ligand>
        <name>D-ribose 5-phosphate</name>
        <dbReference type="ChEBI" id="CHEBI:78346"/>
    </ligand>
</feature>
<dbReference type="RefSeq" id="WP_050726167.1">
    <property type="nucleotide sequence ID" value="NZ_CP012332.1"/>
</dbReference>
<dbReference type="OrthoDB" id="9777067at2"/>
<evidence type="ECO:0000256" key="11">
    <source>
        <dbReference type="ARBA" id="ARBA00061444"/>
    </source>
</evidence>
<dbReference type="AlphaFoldDB" id="A0A0K1PEI5"/>
<comment type="cofactor">
    <cofactor evidence="12">
        <name>Mg(2+)</name>
        <dbReference type="ChEBI" id="CHEBI:18420"/>
    </cofactor>
    <text evidence="12">Binds 2 Mg(2+) ions per subunit.</text>
</comment>
<dbReference type="CDD" id="cd06223">
    <property type="entry name" value="PRTases_typeI"/>
    <property type="match status" value="1"/>
</dbReference>
<evidence type="ECO:0000256" key="9">
    <source>
        <dbReference type="ARBA" id="ARBA00049535"/>
    </source>
</evidence>
<keyword evidence="2 12" id="KW-0808">Transferase</keyword>
<keyword evidence="7 12" id="KW-0067">ATP-binding</keyword>
<organism evidence="14 15">
    <name type="scientific">Vulgatibacter incomptus</name>
    <dbReference type="NCBI Taxonomy" id="1391653"/>
    <lineage>
        <taxon>Bacteria</taxon>
        <taxon>Pseudomonadati</taxon>
        <taxon>Myxococcota</taxon>
        <taxon>Myxococcia</taxon>
        <taxon>Myxococcales</taxon>
        <taxon>Cystobacterineae</taxon>
        <taxon>Vulgatibacteraceae</taxon>
        <taxon>Vulgatibacter</taxon>
    </lineage>
</organism>
<accession>A0A0K1PEI5</accession>
<dbReference type="PANTHER" id="PTHR10210">
    <property type="entry name" value="RIBOSE-PHOSPHATE DIPHOSPHOKINASE FAMILY MEMBER"/>
    <property type="match status" value="1"/>
</dbReference>
<dbReference type="Gene3D" id="3.40.50.2020">
    <property type="match status" value="2"/>
</dbReference>
<evidence type="ECO:0000256" key="8">
    <source>
        <dbReference type="ARBA" id="ARBA00022842"/>
    </source>
</evidence>
<feature type="binding site" evidence="12">
    <location>
        <position position="197"/>
    </location>
    <ligand>
        <name>D-ribose 5-phosphate</name>
        <dbReference type="ChEBI" id="CHEBI:78346"/>
    </ligand>
</feature>
<name>A0A0K1PEI5_9BACT</name>
<dbReference type="GO" id="GO:0009156">
    <property type="term" value="P:ribonucleoside monophosphate biosynthetic process"/>
    <property type="evidence" value="ECO:0007669"/>
    <property type="project" value="InterPro"/>
</dbReference>
<keyword evidence="6 12" id="KW-0418">Kinase</keyword>
<reference evidence="14 15" key="1">
    <citation type="submission" date="2015-08" db="EMBL/GenBank/DDBJ databases">
        <authorList>
            <person name="Babu N.S."/>
            <person name="Beckwith C.J."/>
            <person name="Beseler K.G."/>
            <person name="Brison A."/>
            <person name="Carone J.V."/>
            <person name="Caskin T.P."/>
            <person name="Diamond M."/>
            <person name="Durham M.E."/>
            <person name="Foxe J.M."/>
            <person name="Go M."/>
            <person name="Henderson B.A."/>
            <person name="Jones I.B."/>
            <person name="McGettigan J.A."/>
            <person name="Micheletti S.J."/>
            <person name="Nasrallah M.E."/>
            <person name="Ortiz D."/>
            <person name="Piller C.R."/>
            <person name="Privatt S.R."/>
            <person name="Schneider S.L."/>
            <person name="Sharp S."/>
            <person name="Smith T.C."/>
            <person name="Stanton J.D."/>
            <person name="Ullery H.E."/>
            <person name="Wilson R.J."/>
            <person name="Serrano M.G."/>
            <person name="Buck G."/>
            <person name="Lee V."/>
            <person name="Wang Y."/>
            <person name="Carvalho R."/>
            <person name="Voegtly L."/>
            <person name="Shi R."/>
            <person name="Duckworth R."/>
            <person name="Johnson A."/>
            <person name="Loviza R."/>
            <person name="Walstead R."/>
            <person name="Shah Z."/>
            <person name="Kiflezghi M."/>
            <person name="Wade K."/>
            <person name="Ball S.L."/>
            <person name="Bradley K.W."/>
            <person name="Asai D.J."/>
            <person name="Bowman C.A."/>
            <person name="Russell D.A."/>
            <person name="Pope W.H."/>
            <person name="Jacobs-Sera D."/>
            <person name="Hendrix R.W."/>
            <person name="Hatfull G.F."/>
        </authorList>
    </citation>
    <scope>NUCLEOTIDE SEQUENCE [LARGE SCALE GENOMIC DNA]</scope>
    <source>
        <strain evidence="14 15">DSM 27710</strain>
    </source>
</reference>
<evidence type="ECO:0000256" key="4">
    <source>
        <dbReference type="ARBA" id="ARBA00022727"/>
    </source>
</evidence>
<comment type="catalytic activity">
    <reaction evidence="9 12">
        <text>D-ribose 5-phosphate + ATP = 5-phospho-alpha-D-ribose 1-diphosphate + AMP + H(+)</text>
        <dbReference type="Rhea" id="RHEA:15609"/>
        <dbReference type="ChEBI" id="CHEBI:15378"/>
        <dbReference type="ChEBI" id="CHEBI:30616"/>
        <dbReference type="ChEBI" id="CHEBI:58017"/>
        <dbReference type="ChEBI" id="CHEBI:78346"/>
        <dbReference type="ChEBI" id="CHEBI:456215"/>
        <dbReference type="EC" id="2.7.6.1"/>
    </reaction>
</comment>
<proteinExistence type="inferred from homology"/>
<dbReference type="InterPro" id="IPR029057">
    <property type="entry name" value="PRTase-like"/>
</dbReference>
<evidence type="ECO:0000256" key="3">
    <source>
        <dbReference type="ARBA" id="ARBA00022723"/>
    </source>
</evidence>
<comment type="subunit">
    <text evidence="12">Homohexamer.</text>
</comment>
<evidence type="ECO:0000256" key="10">
    <source>
        <dbReference type="ARBA" id="ARBA00054914"/>
    </source>
</evidence>
<feature type="binding site" evidence="12">
    <location>
        <position position="221"/>
    </location>
    <ligand>
        <name>D-ribose 5-phosphate</name>
        <dbReference type="ChEBI" id="CHEBI:78346"/>
    </ligand>
</feature>
<evidence type="ECO:0000313" key="14">
    <source>
        <dbReference type="EMBL" id="AKU91925.1"/>
    </source>
</evidence>
<comment type="pathway">
    <text evidence="1 12">Metabolic intermediate biosynthesis; 5-phospho-alpha-D-ribose 1-diphosphate biosynthesis; 5-phospho-alpha-D-ribose 1-diphosphate from D-ribose 5-phosphate (route I): step 1/1.</text>
</comment>
<dbReference type="Pfam" id="PF13793">
    <property type="entry name" value="Pribosyltran_N"/>
    <property type="match status" value="1"/>
</dbReference>
<dbReference type="EMBL" id="CP012332">
    <property type="protein sequence ID" value="AKU91925.1"/>
    <property type="molecule type" value="Genomic_DNA"/>
</dbReference>
<dbReference type="InterPro" id="IPR005946">
    <property type="entry name" value="Rib-P_diPkinase"/>
</dbReference>
<keyword evidence="5 12" id="KW-0547">Nucleotide-binding</keyword>
<feature type="active site" evidence="12">
    <location>
        <position position="195"/>
    </location>
</feature>
<dbReference type="GO" id="GO:0005737">
    <property type="term" value="C:cytoplasm"/>
    <property type="evidence" value="ECO:0007669"/>
    <property type="project" value="UniProtKB-SubCell"/>
</dbReference>
<dbReference type="GO" id="GO:0016301">
    <property type="term" value="F:kinase activity"/>
    <property type="evidence" value="ECO:0007669"/>
    <property type="project" value="UniProtKB-KW"/>
</dbReference>
<dbReference type="Pfam" id="PF14572">
    <property type="entry name" value="Pribosyl_synth"/>
    <property type="match status" value="1"/>
</dbReference>
<evidence type="ECO:0000259" key="13">
    <source>
        <dbReference type="Pfam" id="PF13793"/>
    </source>
</evidence>
<comment type="subcellular location">
    <subcellularLocation>
        <location evidence="12">Cytoplasm</location>
    </subcellularLocation>
</comment>
<dbReference type="NCBIfam" id="NF002320">
    <property type="entry name" value="PRK01259.1"/>
    <property type="match status" value="1"/>
</dbReference>
<evidence type="ECO:0000256" key="1">
    <source>
        <dbReference type="ARBA" id="ARBA00004996"/>
    </source>
</evidence>
<dbReference type="FunFam" id="3.40.50.2020:FF:000001">
    <property type="entry name" value="Ribose-phosphate pyrophosphokinase"/>
    <property type="match status" value="1"/>
</dbReference>
<dbReference type="SUPFAM" id="SSF53271">
    <property type="entry name" value="PRTase-like"/>
    <property type="match status" value="1"/>
</dbReference>